<organism evidence="1 4">
    <name type="scientific">Medicago truncatula</name>
    <name type="common">Barrel medic</name>
    <name type="synonym">Medicago tribuloides</name>
    <dbReference type="NCBI Taxonomy" id="3880"/>
    <lineage>
        <taxon>Eukaryota</taxon>
        <taxon>Viridiplantae</taxon>
        <taxon>Streptophyta</taxon>
        <taxon>Embryophyta</taxon>
        <taxon>Tracheophyta</taxon>
        <taxon>Spermatophyta</taxon>
        <taxon>Magnoliopsida</taxon>
        <taxon>eudicotyledons</taxon>
        <taxon>Gunneridae</taxon>
        <taxon>Pentapetalae</taxon>
        <taxon>rosids</taxon>
        <taxon>fabids</taxon>
        <taxon>Fabales</taxon>
        <taxon>Fabaceae</taxon>
        <taxon>Papilionoideae</taxon>
        <taxon>50 kb inversion clade</taxon>
        <taxon>NPAAA clade</taxon>
        <taxon>Hologalegina</taxon>
        <taxon>IRL clade</taxon>
        <taxon>Trifolieae</taxon>
        <taxon>Medicago</taxon>
    </lineage>
</organism>
<name>A0A072V283_MEDTR</name>
<reference evidence="2" key="4">
    <citation type="journal article" date="2018" name="Nat. Plants">
        <title>Whole-genome landscape of Medicago truncatula symbiotic genes.</title>
        <authorList>
            <person name="Pecrix Y."/>
            <person name="Gamas P."/>
            <person name="Carrere S."/>
        </authorList>
    </citation>
    <scope>NUCLEOTIDE SEQUENCE</scope>
    <source>
        <tissue evidence="2">Leaves</tissue>
    </source>
</reference>
<dbReference type="Gene3D" id="1.25.10.10">
    <property type="entry name" value="Leucine-rich Repeat Variant"/>
    <property type="match status" value="1"/>
</dbReference>
<dbReference type="Proteomes" id="UP000265566">
    <property type="component" value="Chromosome 4"/>
</dbReference>
<keyword evidence="4" id="KW-1185">Reference proteome</keyword>
<proteinExistence type="predicted"/>
<dbReference type="EnsemblPlants" id="KEH32225">
    <property type="protein sequence ID" value="KEH32225"/>
    <property type="gene ID" value="MTR_4g117540"/>
</dbReference>
<dbReference type="EMBL" id="PSQE01000004">
    <property type="protein sequence ID" value="RHN64142.1"/>
    <property type="molecule type" value="Genomic_DNA"/>
</dbReference>
<gene>
    <name evidence="1" type="ordered locus">MTR_4g117540</name>
    <name evidence="2" type="ORF">MtrunA17_Chr4g0065901</name>
</gene>
<dbReference type="HOGENOM" id="CLU_1613283_0_0_1"/>
<reference evidence="3" key="3">
    <citation type="submission" date="2015-04" db="UniProtKB">
        <authorList>
            <consortium name="EnsemblPlants"/>
        </authorList>
    </citation>
    <scope>IDENTIFICATION</scope>
    <source>
        <strain evidence="3">cv. Jemalong A17</strain>
    </source>
</reference>
<dbReference type="SUPFAM" id="SSF48371">
    <property type="entry name" value="ARM repeat"/>
    <property type="match status" value="1"/>
</dbReference>
<dbReference type="PANTHER" id="PTHR33115">
    <property type="entry name" value="ARM REPEAT SUPERFAMILY PROTEIN"/>
    <property type="match status" value="1"/>
</dbReference>
<dbReference type="EMBL" id="CM001220">
    <property type="protein sequence ID" value="KEH32225.1"/>
    <property type="molecule type" value="Genomic_DNA"/>
</dbReference>
<reference evidence="1 4" key="1">
    <citation type="journal article" date="2011" name="Nature">
        <title>The Medicago genome provides insight into the evolution of rhizobial symbioses.</title>
        <authorList>
            <person name="Young N.D."/>
            <person name="Debelle F."/>
            <person name="Oldroyd G.E."/>
            <person name="Geurts R."/>
            <person name="Cannon S.B."/>
            <person name="Udvardi M.K."/>
            <person name="Benedito V.A."/>
            <person name="Mayer K.F."/>
            <person name="Gouzy J."/>
            <person name="Schoof H."/>
            <person name="Van de Peer Y."/>
            <person name="Proost S."/>
            <person name="Cook D.R."/>
            <person name="Meyers B.C."/>
            <person name="Spannagl M."/>
            <person name="Cheung F."/>
            <person name="De Mita S."/>
            <person name="Krishnakumar V."/>
            <person name="Gundlach H."/>
            <person name="Zhou S."/>
            <person name="Mudge J."/>
            <person name="Bharti A.K."/>
            <person name="Murray J.D."/>
            <person name="Naoumkina M.A."/>
            <person name="Rosen B."/>
            <person name="Silverstein K.A."/>
            <person name="Tang H."/>
            <person name="Rombauts S."/>
            <person name="Zhao P.X."/>
            <person name="Zhou P."/>
            <person name="Barbe V."/>
            <person name="Bardou P."/>
            <person name="Bechner M."/>
            <person name="Bellec A."/>
            <person name="Berger A."/>
            <person name="Berges H."/>
            <person name="Bidwell S."/>
            <person name="Bisseling T."/>
            <person name="Choisne N."/>
            <person name="Couloux A."/>
            <person name="Denny R."/>
            <person name="Deshpande S."/>
            <person name="Dai X."/>
            <person name="Doyle J.J."/>
            <person name="Dudez A.M."/>
            <person name="Farmer A.D."/>
            <person name="Fouteau S."/>
            <person name="Franken C."/>
            <person name="Gibelin C."/>
            <person name="Gish J."/>
            <person name="Goldstein S."/>
            <person name="Gonzalez A.J."/>
            <person name="Green P.J."/>
            <person name="Hallab A."/>
            <person name="Hartog M."/>
            <person name="Hua A."/>
            <person name="Humphray S.J."/>
            <person name="Jeong D.H."/>
            <person name="Jing Y."/>
            <person name="Jocker A."/>
            <person name="Kenton S.M."/>
            <person name="Kim D.J."/>
            <person name="Klee K."/>
            <person name="Lai H."/>
            <person name="Lang C."/>
            <person name="Lin S."/>
            <person name="Macmil S.L."/>
            <person name="Magdelenat G."/>
            <person name="Matthews L."/>
            <person name="McCorrison J."/>
            <person name="Monaghan E.L."/>
            <person name="Mun J.H."/>
            <person name="Najar F.Z."/>
            <person name="Nicholson C."/>
            <person name="Noirot C."/>
            <person name="O'Bleness M."/>
            <person name="Paule C.R."/>
            <person name="Poulain J."/>
            <person name="Prion F."/>
            <person name="Qin B."/>
            <person name="Qu C."/>
            <person name="Retzel E.F."/>
            <person name="Riddle C."/>
            <person name="Sallet E."/>
            <person name="Samain S."/>
            <person name="Samson N."/>
            <person name="Sanders I."/>
            <person name="Saurat O."/>
            <person name="Scarpelli C."/>
            <person name="Schiex T."/>
            <person name="Segurens B."/>
            <person name="Severin A.J."/>
            <person name="Sherrier D.J."/>
            <person name="Shi R."/>
            <person name="Sims S."/>
            <person name="Singer S.R."/>
            <person name="Sinharoy S."/>
            <person name="Sterck L."/>
            <person name="Viollet A."/>
            <person name="Wang B.B."/>
            <person name="Wang K."/>
            <person name="Wang M."/>
            <person name="Wang X."/>
            <person name="Warfsmann J."/>
            <person name="Weissenbach J."/>
            <person name="White D.D."/>
            <person name="White J.D."/>
            <person name="Wiley G.B."/>
            <person name="Wincker P."/>
            <person name="Xing Y."/>
            <person name="Yang L."/>
            <person name="Yao Z."/>
            <person name="Ying F."/>
            <person name="Zhai J."/>
            <person name="Zhou L."/>
            <person name="Zuber A."/>
            <person name="Denarie J."/>
            <person name="Dixon R.A."/>
            <person name="May G.D."/>
            <person name="Schwartz D.C."/>
            <person name="Rogers J."/>
            <person name="Quetier F."/>
            <person name="Town C.D."/>
            <person name="Roe B.A."/>
        </authorList>
    </citation>
    <scope>NUCLEOTIDE SEQUENCE [LARGE SCALE GENOMIC DNA]</scope>
    <source>
        <strain evidence="1">A17</strain>
        <strain evidence="3 4">cv. Jemalong A17</strain>
    </source>
</reference>
<dbReference type="Proteomes" id="UP000002051">
    <property type="component" value="Chromosome 4"/>
</dbReference>
<evidence type="ECO:0000313" key="1">
    <source>
        <dbReference type="EMBL" id="KEH32225.1"/>
    </source>
</evidence>
<protein>
    <submittedName>
        <fullName evidence="1">Armadillo/beta-catenin-like repeat protein</fullName>
    </submittedName>
</protein>
<evidence type="ECO:0000313" key="4">
    <source>
        <dbReference type="Proteomes" id="UP000002051"/>
    </source>
</evidence>
<evidence type="ECO:0000313" key="2">
    <source>
        <dbReference type="EMBL" id="RHN64142.1"/>
    </source>
</evidence>
<accession>A0A072V283</accession>
<dbReference type="Gramene" id="rna26928">
    <property type="protein sequence ID" value="RHN64142.1"/>
    <property type="gene ID" value="gene26928"/>
</dbReference>
<evidence type="ECO:0000313" key="3">
    <source>
        <dbReference type="EnsemblPlants" id="KEH32225"/>
    </source>
</evidence>
<dbReference type="STRING" id="3880.A0A072V283"/>
<dbReference type="AlphaFoldDB" id="A0A072V283"/>
<reference evidence="1 4" key="2">
    <citation type="journal article" date="2014" name="BMC Genomics">
        <title>An improved genome release (version Mt4.0) for the model legume Medicago truncatula.</title>
        <authorList>
            <person name="Tang H."/>
            <person name="Krishnakumar V."/>
            <person name="Bidwell S."/>
            <person name="Rosen B."/>
            <person name="Chan A."/>
            <person name="Zhou S."/>
            <person name="Gentzbittel L."/>
            <person name="Childs K.L."/>
            <person name="Yandell M."/>
            <person name="Gundlach H."/>
            <person name="Mayer K.F."/>
            <person name="Schwartz D.C."/>
            <person name="Town C.D."/>
        </authorList>
    </citation>
    <scope>GENOME REANNOTATION</scope>
    <source>
        <strain evidence="1">A17</strain>
        <strain evidence="3 4">cv. Jemalong A17</strain>
    </source>
</reference>
<dbReference type="InterPro" id="IPR011989">
    <property type="entry name" value="ARM-like"/>
</dbReference>
<sequence length="165" mass="18761">MDMVSFAMDLLASNSPDEQLIGARVLRQFSISAPFSENTLQKIGIDISVVERLVEMLNWTYHKEEEIRLSSAETLSKLGGMKQNSLRIAAILGAMELILSLLQTNRSLIPAADEIGEKNLEFDHSYTFWTFNHFGPLILKNLAHNHDNFSAFMVFYQKLGFFTKE</sequence>
<dbReference type="InterPro" id="IPR016024">
    <property type="entry name" value="ARM-type_fold"/>
</dbReference>
<dbReference type="PANTHER" id="PTHR33115:SF50">
    <property type="entry name" value="ARM REPEAT SUPERFAMILY PROTEIN"/>
    <property type="match status" value="1"/>
</dbReference>